<dbReference type="Proteomes" id="UP000324222">
    <property type="component" value="Unassembled WGS sequence"/>
</dbReference>
<sequence length="85" mass="9122">MLCYDGDWVGYGMVVVGVSACQSKRSGSTQAVFVCALFMLGEKKSVHEVMCYLEAQLIVAQASSLTNLTTHTPSTTSLEIEVVVT</sequence>
<keyword evidence="2" id="KW-1185">Reference proteome</keyword>
<evidence type="ECO:0000313" key="2">
    <source>
        <dbReference type="Proteomes" id="UP000324222"/>
    </source>
</evidence>
<comment type="caution">
    <text evidence="1">The sequence shown here is derived from an EMBL/GenBank/DDBJ whole genome shotgun (WGS) entry which is preliminary data.</text>
</comment>
<reference evidence="1 2" key="1">
    <citation type="submission" date="2019-05" db="EMBL/GenBank/DDBJ databases">
        <title>Another draft genome of Portunus trituberculatus and its Hox gene families provides insights of decapod evolution.</title>
        <authorList>
            <person name="Jeong J.-H."/>
            <person name="Song I."/>
            <person name="Kim S."/>
            <person name="Choi T."/>
            <person name="Kim D."/>
            <person name="Ryu S."/>
            <person name="Kim W."/>
        </authorList>
    </citation>
    <scope>NUCLEOTIDE SEQUENCE [LARGE SCALE GENOMIC DNA]</scope>
    <source>
        <tissue evidence="1">Muscle</tissue>
    </source>
</reference>
<accession>A0A5B7DBE2</accession>
<dbReference type="EMBL" id="VSRR010000679">
    <property type="protein sequence ID" value="MPC18436.1"/>
    <property type="molecule type" value="Genomic_DNA"/>
</dbReference>
<proteinExistence type="predicted"/>
<protein>
    <submittedName>
        <fullName evidence="1">Uncharacterized protein</fullName>
    </submittedName>
</protein>
<dbReference type="AlphaFoldDB" id="A0A5B7DBE2"/>
<name>A0A5B7DBE2_PORTR</name>
<evidence type="ECO:0000313" key="1">
    <source>
        <dbReference type="EMBL" id="MPC18436.1"/>
    </source>
</evidence>
<organism evidence="1 2">
    <name type="scientific">Portunus trituberculatus</name>
    <name type="common">Swimming crab</name>
    <name type="synonym">Neptunus trituberculatus</name>
    <dbReference type="NCBI Taxonomy" id="210409"/>
    <lineage>
        <taxon>Eukaryota</taxon>
        <taxon>Metazoa</taxon>
        <taxon>Ecdysozoa</taxon>
        <taxon>Arthropoda</taxon>
        <taxon>Crustacea</taxon>
        <taxon>Multicrustacea</taxon>
        <taxon>Malacostraca</taxon>
        <taxon>Eumalacostraca</taxon>
        <taxon>Eucarida</taxon>
        <taxon>Decapoda</taxon>
        <taxon>Pleocyemata</taxon>
        <taxon>Brachyura</taxon>
        <taxon>Eubrachyura</taxon>
        <taxon>Portunoidea</taxon>
        <taxon>Portunidae</taxon>
        <taxon>Portuninae</taxon>
        <taxon>Portunus</taxon>
    </lineage>
</organism>
<gene>
    <name evidence="1" type="ORF">E2C01_011321</name>
</gene>